<name>A0A0E9SPD8_ANGAN</name>
<protein>
    <submittedName>
        <fullName evidence="1">Uncharacterized protein</fullName>
    </submittedName>
</protein>
<accession>A0A0E9SPD8</accession>
<proteinExistence type="predicted"/>
<sequence>MWCRLLWYFCNCLANVSKLNCLNT</sequence>
<evidence type="ECO:0000313" key="1">
    <source>
        <dbReference type="EMBL" id="JAH43117.1"/>
    </source>
</evidence>
<reference evidence="1" key="1">
    <citation type="submission" date="2014-11" db="EMBL/GenBank/DDBJ databases">
        <authorList>
            <person name="Amaro Gonzalez C."/>
        </authorList>
    </citation>
    <scope>NUCLEOTIDE SEQUENCE</scope>
</reference>
<reference evidence="1" key="2">
    <citation type="journal article" date="2015" name="Fish Shellfish Immunol.">
        <title>Early steps in the European eel (Anguilla anguilla)-Vibrio vulnificus interaction in the gills: Role of the RtxA13 toxin.</title>
        <authorList>
            <person name="Callol A."/>
            <person name="Pajuelo D."/>
            <person name="Ebbesson L."/>
            <person name="Teles M."/>
            <person name="MacKenzie S."/>
            <person name="Amaro C."/>
        </authorList>
    </citation>
    <scope>NUCLEOTIDE SEQUENCE</scope>
</reference>
<organism evidence="1">
    <name type="scientific">Anguilla anguilla</name>
    <name type="common">European freshwater eel</name>
    <name type="synonym">Muraena anguilla</name>
    <dbReference type="NCBI Taxonomy" id="7936"/>
    <lineage>
        <taxon>Eukaryota</taxon>
        <taxon>Metazoa</taxon>
        <taxon>Chordata</taxon>
        <taxon>Craniata</taxon>
        <taxon>Vertebrata</taxon>
        <taxon>Euteleostomi</taxon>
        <taxon>Actinopterygii</taxon>
        <taxon>Neopterygii</taxon>
        <taxon>Teleostei</taxon>
        <taxon>Anguilliformes</taxon>
        <taxon>Anguillidae</taxon>
        <taxon>Anguilla</taxon>
    </lineage>
</organism>
<dbReference type="EMBL" id="GBXM01065460">
    <property type="protein sequence ID" value="JAH43117.1"/>
    <property type="molecule type" value="Transcribed_RNA"/>
</dbReference>
<dbReference type="AlphaFoldDB" id="A0A0E9SPD8"/>